<accession>A0A382GBC0</accession>
<organism evidence="1">
    <name type="scientific">marine metagenome</name>
    <dbReference type="NCBI Taxonomy" id="408172"/>
    <lineage>
        <taxon>unclassified sequences</taxon>
        <taxon>metagenomes</taxon>
        <taxon>ecological metagenomes</taxon>
    </lineage>
</organism>
<name>A0A382GBC0_9ZZZZ</name>
<gene>
    <name evidence="1" type="ORF">METZ01_LOCUS225372</name>
</gene>
<dbReference type="EMBL" id="UINC01054606">
    <property type="protein sequence ID" value="SVB72518.1"/>
    <property type="molecule type" value="Genomic_DNA"/>
</dbReference>
<evidence type="ECO:0000313" key="1">
    <source>
        <dbReference type="EMBL" id="SVB72518.1"/>
    </source>
</evidence>
<reference evidence="1" key="1">
    <citation type="submission" date="2018-05" db="EMBL/GenBank/DDBJ databases">
        <authorList>
            <person name="Lanie J.A."/>
            <person name="Ng W.-L."/>
            <person name="Kazmierczak K.M."/>
            <person name="Andrzejewski T.M."/>
            <person name="Davidsen T.M."/>
            <person name="Wayne K.J."/>
            <person name="Tettelin H."/>
            <person name="Glass J.I."/>
            <person name="Rusch D."/>
            <person name="Podicherti R."/>
            <person name="Tsui H.-C.T."/>
            <person name="Winkler M.E."/>
        </authorList>
    </citation>
    <scope>NUCLEOTIDE SEQUENCE</scope>
</reference>
<proteinExistence type="predicted"/>
<protein>
    <submittedName>
        <fullName evidence="1">Uncharacterized protein</fullName>
    </submittedName>
</protein>
<sequence>MKGMLIGTEVVGNYLHLWYASPDGGETDSQIFQMRCVDEAQAKFIEDQHRSVWGL</sequence>
<dbReference type="AlphaFoldDB" id="A0A382GBC0"/>